<accession>A0A5N4AAM6</accession>
<dbReference type="AlphaFoldDB" id="A0A5N4AAM6"/>
<keyword evidence="4 7" id="KW-1133">Transmembrane helix</keyword>
<dbReference type="PANTHER" id="PTHR19282:SF544">
    <property type="entry name" value="TETRASPANIN"/>
    <property type="match status" value="1"/>
</dbReference>
<dbReference type="GO" id="GO:0005886">
    <property type="term" value="C:plasma membrane"/>
    <property type="evidence" value="ECO:0007669"/>
    <property type="project" value="TreeGrafter"/>
</dbReference>
<evidence type="ECO:0000256" key="1">
    <source>
        <dbReference type="ARBA" id="ARBA00004141"/>
    </source>
</evidence>
<feature type="disulfide bond" evidence="6">
    <location>
        <begin position="153"/>
        <end position="186"/>
    </location>
</feature>
<keyword evidence="6" id="KW-1015">Disulfide bond</keyword>
<evidence type="ECO:0000256" key="6">
    <source>
        <dbReference type="PIRSR" id="PIRSR002419-1"/>
    </source>
</evidence>
<sequence length="226" mass="24180">MCLLLKAALVPVRCLFCVATKIYILIGVLFLIMGPYTLHSSSTYASTIAASADVAALVPKVLAGLGAVLIVLGILGHCGITTGSTILLNAFVLISITVLCLQIAIGILAMRQFRSMDDGLDAVNKGFRSSIKLYGKSNTVTRSIDHTQENLHCCGAEGKGDWDQLPKSCCQKYVSGECKVYYENGCGKALFTFLQSKMRTSSGFAYGATFFQLFGIVAAYLFIISG</sequence>
<feature type="transmembrane region" description="Helical" evidence="7">
    <location>
        <begin position="203"/>
        <end position="223"/>
    </location>
</feature>
<dbReference type="EMBL" id="VVIM01000008">
    <property type="protein sequence ID" value="KAB0794373.1"/>
    <property type="molecule type" value="Genomic_DNA"/>
</dbReference>
<dbReference type="Proteomes" id="UP000327044">
    <property type="component" value="Unassembled WGS sequence"/>
</dbReference>
<keyword evidence="9" id="KW-1185">Reference proteome</keyword>
<organism evidence="8 9">
    <name type="scientific">Photinus pyralis</name>
    <name type="common">Common eastern firefly</name>
    <name type="synonym">Lampyris pyralis</name>
    <dbReference type="NCBI Taxonomy" id="7054"/>
    <lineage>
        <taxon>Eukaryota</taxon>
        <taxon>Metazoa</taxon>
        <taxon>Ecdysozoa</taxon>
        <taxon>Arthropoda</taxon>
        <taxon>Hexapoda</taxon>
        <taxon>Insecta</taxon>
        <taxon>Pterygota</taxon>
        <taxon>Neoptera</taxon>
        <taxon>Endopterygota</taxon>
        <taxon>Coleoptera</taxon>
        <taxon>Polyphaga</taxon>
        <taxon>Elateriformia</taxon>
        <taxon>Elateroidea</taxon>
        <taxon>Lampyridae</taxon>
        <taxon>Lampyrinae</taxon>
        <taxon>Photinus</taxon>
    </lineage>
</organism>
<feature type="transmembrane region" description="Helical" evidence="7">
    <location>
        <begin position="54"/>
        <end position="75"/>
    </location>
</feature>
<feature type="disulfide bond" evidence="6">
    <location>
        <begin position="154"/>
        <end position="170"/>
    </location>
</feature>
<comment type="caution">
    <text evidence="8">The sequence shown here is derived from an EMBL/GenBank/DDBJ whole genome shotgun (WGS) entry which is preliminary data.</text>
</comment>
<dbReference type="InterPro" id="IPR000301">
    <property type="entry name" value="Tetraspanin_animals"/>
</dbReference>
<evidence type="ECO:0000256" key="7">
    <source>
        <dbReference type="RuleBase" id="RU361218"/>
    </source>
</evidence>
<dbReference type="InParanoid" id="A0A5N4AAM6"/>
<keyword evidence="3 7" id="KW-0812">Transmembrane</keyword>
<evidence type="ECO:0000256" key="3">
    <source>
        <dbReference type="ARBA" id="ARBA00022692"/>
    </source>
</evidence>
<name>A0A5N4AAM6_PHOPY</name>
<comment type="subcellular location">
    <subcellularLocation>
        <location evidence="1 7">Membrane</location>
        <topology evidence="1 7">Multi-pass membrane protein</topology>
    </subcellularLocation>
</comment>
<keyword evidence="5 7" id="KW-0472">Membrane</keyword>
<evidence type="ECO:0000256" key="4">
    <source>
        <dbReference type="ARBA" id="ARBA00022989"/>
    </source>
</evidence>
<gene>
    <name evidence="8" type="ORF">PPYR_11212</name>
</gene>
<evidence type="ECO:0000256" key="2">
    <source>
        <dbReference type="ARBA" id="ARBA00006840"/>
    </source>
</evidence>
<comment type="similarity">
    <text evidence="2 7">Belongs to the tetraspanin (TM4SF) family.</text>
</comment>
<proteinExistence type="inferred from homology"/>
<dbReference type="CDD" id="cd03127">
    <property type="entry name" value="tetraspanin_LEL"/>
    <property type="match status" value="1"/>
</dbReference>
<feature type="transmembrane region" description="Helical" evidence="7">
    <location>
        <begin position="87"/>
        <end position="110"/>
    </location>
</feature>
<protein>
    <recommendedName>
        <fullName evidence="7">Tetraspanin</fullName>
    </recommendedName>
</protein>
<dbReference type="SUPFAM" id="SSF48652">
    <property type="entry name" value="Tetraspanin"/>
    <property type="match status" value="1"/>
</dbReference>
<dbReference type="PRINTS" id="PR00259">
    <property type="entry name" value="TMFOUR"/>
</dbReference>
<dbReference type="Pfam" id="PF00335">
    <property type="entry name" value="Tetraspanin"/>
    <property type="match status" value="1"/>
</dbReference>
<evidence type="ECO:0000313" key="9">
    <source>
        <dbReference type="Proteomes" id="UP000327044"/>
    </source>
</evidence>
<dbReference type="PIRSF" id="PIRSF002419">
    <property type="entry name" value="Tetraspanin"/>
    <property type="match status" value="1"/>
</dbReference>
<dbReference type="InterPro" id="IPR008952">
    <property type="entry name" value="Tetraspanin_EC2_sf"/>
</dbReference>
<reference evidence="8 9" key="1">
    <citation type="journal article" date="2018" name="Elife">
        <title>Firefly genomes illuminate parallel origins of bioluminescence in beetles.</title>
        <authorList>
            <person name="Fallon T.R."/>
            <person name="Lower S.E."/>
            <person name="Chang C.H."/>
            <person name="Bessho-Uehara M."/>
            <person name="Martin G.J."/>
            <person name="Bewick A.J."/>
            <person name="Behringer M."/>
            <person name="Debat H.J."/>
            <person name="Wong I."/>
            <person name="Day J.C."/>
            <person name="Suvorov A."/>
            <person name="Silva C.J."/>
            <person name="Stanger-Hall K.F."/>
            <person name="Hall D.W."/>
            <person name="Schmitz R.J."/>
            <person name="Nelson D.R."/>
            <person name="Lewis S.M."/>
            <person name="Shigenobu S."/>
            <person name="Bybee S.M."/>
            <person name="Larracuente A.M."/>
            <person name="Oba Y."/>
            <person name="Weng J.K."/>
        </authorList>
    </citation>
    <scope>NUCLEOTIDE SEQUENCE [LARGE SCALE GENOMIC DNA]</scope>
    <source>
        <strain evidence="8">1611_PpyrPB1</strain>
        <tissue evidence="8">Whole body</tissue>
    </source>
</reference>
<dbReference type="InterPro" id="IPR018499">
    <property type="entry name" value="Tetraspanin/Peripherin"/>
</dbReference>
<evidence type="ECO:0000313" key="8">
    <source>
        <dbReference type="EMBL" id="KAB0794373.1"/>
    </source>
</evidence>
<dbReference type="Gene3D" id="1.10.1450.10">
    <property type="entry name" value="Tetraspanin"/>
    <property type="match status" value="1"/>
</dbReference>
<feature type="transmembrane region" description="Helical" evidence="7">
    <location>
        <begin position="12"/>
        <end position="34"/>
    </location>
</feature>
<dbReference type="PANTHER" id="PTHR19282">
    <property type="entry name" value="TETRASPANIN"/>
    <property type="match status" value="1"/>
</dbReference>
<evidence type="ECO:0000256" key="5">
    <source>
        <dbReference type="ARBA" id="ARBA00023136"/>
    </source>
</evidence>